<dbReference type="Proteomes" id="UP000001930">
    <property type="component" value="Chromosome I"/>
</dbReference>
<feature type="region of interest" description="Disordered" evidence="1">
    <location>
        <begin position="18"/>
        <end position="52"/>
    </location>
</feature>
<reference evidence="3 4" key="1">
    <citation type="journal article" date="2005" name="BMC Genomics">
        <title>Bacterial genome adaptation to niches: divergence of the potential virulence genes in three Burkholderia species of different survival strategies.</title>
        <authorList>
            <person name="Kim H.S."/>
            <person name="Schell M.A."/>
            <person name="Yu Y."/>
            <person name="Ulrich R.L."/>
            <person name="Sarria S.H."/>
            <person name="Nierman W.C."/>
            <person name="DeShazer D."/>
        </authorList>
    </citation>
    <scope>NUCLEOTIDE SEQUENCE [LARGE SCALE GENOMIC DNA]</scope>
    <source>
        <strain evidence="4">ATCC 700388 / DSM 13276 / CCUG 48851 / CIP 106301 / E264</strain>
    </source>
</reference>
<dbReference type="SUPFAM" id="SSF53474">
    <property type="entry name" value="alpha/beta-Hydrolases"/>
    <property type="match status" value="1"/>
</dbReference>
<dbReference type="InterPro" id="IPR029058">
    <property type="entry name" value="AB_hydrolase_fold"/>
</dbReference>
<name>Q2SXJ9_BURTA</name>
<keyword evidence="4" id="KW-1185">Reference proteome</keyword>
<dbReference type="KEGG" id="bte:BTH_I1818"/>
<feature type="compositionally biased region" description="Basic residues" evidence="1">
    <location>
        <begin position="43"/>
        <end position="52"/>
    </location>
</feature>
<accession>Q2SXJ9</accession>
<dbReference type="InterPro" id="IPR022742">
    <property type="entry name" value="Hydrolase_4"/>
</dbReference>
<evidence type="ECO:0000259" key="2">
    <source>
        <dbReference type="Pfam" id="PF12146"/>
    </source>
</evidence>
<dbReference type="EMBL" id="CP000086">
    <property type="protein sequence ID" value="ABC39149.1"/>
    <property type="molecule type" value="Genomic_DNA"/>
</dbReference>
<dbReference type="Pfam" id="PF12146">
    <property type="entry name" value="Hydrolase_4"/>
    <property type="match status" value="1"/>
</dbReference>
<feature type="region of interest" description="Disordered" evidence="1">
    <location>
        <begin position="119"/>
        <end position="142"/>
    </location>
</feature>
<evidence type="ECO:0000313" key="4">
    <source>
        <dbReference type="Proteomes" id="UP000001930"/>
    </source>
</evidence>
<feature type="compositionally biased region" description="Basic residues" evidence="1">
    <location>
        <begin position="18"/>
        <end position="34"/>
    </location>
</feature>
<organism evidence="3 4">
    <name type="scientific">Burkholderia thailandensis (strain ATCC 700388 / DSM 13276 / CCUG 48851 / CIP 106301 / E264)</name>
    <dbReference type="NCBI Taxonomy" id="271848"/>
    <lineage>
        <taxon>Bacteria</taxon>
        <taxon>Pseudomonadati</taxon>
        <taxon>Pseudomonadota</taxon>
        <taxon>Betaproteobacteria</taxon>
        <taxon>Burkholderiales</taxon>
        <taxon>Burkholderiaceae</taxon>
        <taxon>Burkholderia</taxon>
        <taxon>pseudomallei group</taxon>
    </lineage>
</organism>
<feature type="domain" description="Serine aminopeptidase S33" evidence="2">
    <location>
        <begin position="189"/>
        <end position="387"/>
    </location>
</feature>
<dbReference type="AlphaFoldDB" id="Q2SXJ9"/>
<dbReference type="HOGENOM" id="CLU_551730_0_0_4"/>
<evidence type="ECO:0000256" key="1">
    <source>
        <dbReference type="SAM" id="MobiDB-lite"/>
    </source>
</evidence>
<proteinExistence type="predicted"/>
<dbReference type="Gene3D" id="3.40.50.1820">
    <property type="entry name" value="alpha/beta hydrolase"/>
    <property type="match status" value="1"/>
</dbReference>
<gene>
    <name evidence="3" type="ordered locus">BTH_I1818</name>
</gene>
<sequence length="473" mass="53057">MRKSSNVSLSRRVASRRVASRRVASRRVASRRVATRPLGHSAARPRGRRRPCRSIRRARPRDGRAAARGAKTCQNPIRRRRAAASRRAARARRRRIDFARLRRTRRRTRIRAYADTRPADARGRPRGVPTRHNHEGDDMPDPQPDAIAPEPFVAPAADGFPVRGFAWRHRSPAAGRPVTVINCATSVRCRYYFRFAAYLFRHGSDVLVYDYRGIGESRPASLAGFHASWLDWGRLDCDAVLQYASRTFAGQPVDVVAHSVGGVALGLAASNPVVRRALTVGSQYAYWRDYAGPHRLRMLIKWHFAMPILARVFGYVPAKRLGWMEDTPRGVALSWSRSRPRFEDAYLRAPLDETPDARRDLVERFTRLTAPMLAIGLSDDEFGSVEAVERLLGYYTRSAVTHLRIAPEQIGAASIGHFAFFHSRFEPTLWPIALGWLKTGALAPQTPGDVYRQSCAPERGLAARDEAGRTVAG</sequence>
<evidence type="ECO:0000313" key="3">
    <source>
        <dbReference type="EMBL" id="ABC39149.1"/>
    </source>
</evidence>
<protein>
    <recommendedName>
        <fullName evidence="2">Serine aminopeptidase S33 domain-containing protein</fullName>
    </recommendedName>
</protein>